<reference evidence="3 4" key="1">
    <citation type="submission" date="2024-02" db="EMBL/GenBank/DDBJ databases">
        <authorList>
            <person name="Saticioglu I.B."/>
        </authorList>
    </citation>
    <scope>NUCLEOTIDE SEQUENCE [LARGE SCALE GENOMIC DNA]</scope>
    <source>
        <strain evidence="3 4">Mu-86</strain>
    </source>
</reference>
<dbReference type="InterPro" id="IPR050534">
    <property type="entry name" value="Coronavir_polyprotein_1ab"/>
</dbReference>
<dbReference type="Pfam" id="PF13604">
    <property type="entry name" value="AAA_30"/>
    <property type="match status" value="1"/>
</dbReference>
<feature type="domain" description="TrwC relaxase" evidence="2">
    <location>
        <begin position="65"/>
        <end position="317"/>
    </location>
</feature>
<gene>
    <name evidence="3" type="ORF">WDU96_03280</name>
</gene>
<proteinExistence type="predicted"/>
<evidence type="ECO:0000313" key="3">
    <source>
        <dbReference type="EMBL" id="MEJ1154620.1"/>
    </source>
</evidence>
<dbReference type="SUPFAM" id="SSF52540">
    <property type="entry name" value="P-loop containing nucleoside triphosphate hydrolases"/>
    <property type="match status" value="1"/>
</dbReference>
<dbReference type="Gene3D" id="2.30.30.940">
    <property type="match status" value="1"/>
</dbReference>
<organism evidence="3 4">
    <name type="scientific">Microbacterium marmarense</name>
    <dbReference type="NCBI Taxonomy" id="3122051"/>
    <lineage>
        <taxon>Bacteria</taxon>
        <taxon>Bacillati</taxon>
        <taxon>Actinomycetota</taxon>
        <taxon>Actinomycetes</taxon>
        <taxon>Micrococcales</taxon>
        <taxon>Microbacteriaceae</taxon>
        <taxon>Microbacterium</taxon>
    </lineage>
</organism>
<dbReference type="RefSeq" id="WP_337337054.1">
    <property type="nucleotide sequence ID" value="NZ_JBBDGL010000001.1"/>
</dbReference>
<dbReference type="Pfam" id="PF08751">
    <property type="entry name" value="TrwC"/>
    <property type="match status" value="1"/>
</dbReference>
<feature type="region of interest" description="Disordered" evidence="1">
    <location>
        <begin position="959"/>
        <end position="993"/>
    </location>
</feature>
<dbReference type="PANTHER" id="PTHR43788">
    <property type="entry name" value="DNA2/NAM7 HELICASE FAMILY MEMBER"/>
    <property type="match status" value="1"/>
</dbReference>
<evidence type="ECO:0000256" key="1">
    <source>
        <dbReference type="SAM" id="MobiDB-lite"/>
    </source>
</evidence>
<dbReference type="InterPro" id="IPR014862">
    <property type="entry name" value="TrwC"/>
</dbReference>
<dbReference type="InterPro" id="IPR027417">
    <property type="entry name" value="P-loop_NTPase"/>
</dbReference>
<sequence>MRGGLERWKRGVESQGVRQAMAYAFKGSCDSHLRGVTGIEALAAYSHADEARVPRYSVETGVVTEDSLDAVQLRRWVDGHDPLANEQRGRDLTSPDADLILDGTINAPKSYSVAALIHPELAHEFELLQDRLRERIITTWQRELNARRGAGGRIREALHKIEVVELQHRRSRALDPHIHRHLWLNVKVLGEDGRWSNVDSRVAMKMHTLINAEGELAARTDPEWISALARHGYSLGPDGEIAQLAVAVRPLSRRSNQIEANRAKMLAQWREDHPGHEPSHDVIQQVDRFAWAKGRPNKPDITDEREWEQLIHHELREIDSGILLAHHPIEPRIVSFENLDHDLLAAQAIVDADSRSTGCGGRFSGYDLRAGATRAVAASGVVASRDDLQQLIDAVVTRAHAHTVDLLDGEENRPEHIKGYMAASTAALKVELAAQFESLSGPGELVERRPITAIADQILSADVDLDAGQTDAAAAIAGTDRLVAVTGPAGAGKTTMLRVARIALARQDRQLVVVAPTKKAASVAGREIGATSSSIHALLADHGWWWGRDEAGAEVWRRLQRGELDPRTGFIYEGPRRFVLGDGDRVVIDEAGMVDLHTASALATVARESGAGLAMVGDHLQAMPVGHAGAMACMTRRATAVVELTAVHRFRDPEYAALTLRMREPASKEQALAVATEMSERELIHRVVDADQAREAMVEAYFRWSVDHGRVALVTGTNDEADAINEAIQQRRVEAGQLAERRIAIGQGEQRLLEGDVVQTRLNDRNADVENRALWTVGRILSDAIELRSVGDSGDVRRVSLNYAADYVHLAYASTVHGIQGETTDASIVGPGVDASGLYVGMTRGRVHNEAIAIARTAAAARDQIAESMMRGSLEVSIDDSSRAARVELSRAARTSDAHDVTTARWDDKRLRPLGAVVDVDHLISLRCDDVAAFHRLLSEMQRWIGNTRDAILDAEVSAHGSEASGHGRGSYTGGPASQGRSSHRDLEEDVATRSSDYRARLAGYSTMVERLDEALAERDFRSGLSAAARTGEARAREARAAAAEPTHVVETSGARMI</sequence>
<dbReference type="Proteomes" id="UP001368654">
    <property type="component" value="Unassembled WGS sequence"/>
</dbReference>
<evidence type="ECO:0000313" key="4">
    <source>
        <dbReference type="Proteomes" id="UP001368654"/>
    </source>
</evidence>
<comment type="caution">
    <text evidence="3">The sequence shown here is derived from an EMBL/GenBank/DDBJ whole genome shotgun (WGS) entry which is preliminary data.</text>
</comment>
<dbReference type="Gene3D" id="3.40.50.300">
    <property type="entry name" value="P-loop containing nucleotide triphosphate hydrolases"/>
    <property type="match status" value="2"/>
</dbReference>
<accession>A0ABU8LQT1</accession>
<protein>
    <submittedName>
        <fullName evidence="3">AAA family ATPase</fullName>
    </submittedName>
</protein>
<dbReference type="CDD" id="cd18809">
    <property type="entry name" value="SF1_C_RecD"/>
    <property type="match status" value="1"/>
</dbReference>
<name>A0ABU8LQT1_9MICO</name>
<evidence type="ECO:0000259" key="2">
    <source>
        <dbReference type="Pfam" id="PF08751"/>
    </source>
</evidence>
<dbReference type="EMBL" id="JBBDGL010000001">
    <property type="protein sequence ID" value="MEJ1154620.1"/>
    <property type="molecule type" value="Genomic_DNA"/>
</dbReference>
<keyword evidence="4" id="KW-1185">Reference proteome</keyword>
<dbReference type="SUPFAM" id="SSF55464">
    <property type="entry name" value="Origin of replication-binding domain, RBD-like"/>
    <property type="match status" value="1"/>
</dbReference>